<comment type="caution">
    <text evidence="14">The sequence shown here is derived from an EMBL/GenBank/DDBJ whole genome shotgun (WGS) entry which is preliminary data.</text>
</comment>
<dbReference type="InterPro" id="IPR014729">
    <property type="entry name" value="Rossmann-like_a/b/a_fold"/>
</dbReference>
<evidence type="ECO:0000313" key="15">
    <source>
        <dbReference type="Proteomes" id="UP000623608"/>
    </source>
</evidence>
<evidence type="ECO:0000256" key="1">
    <source>
        <dbReference type="ARBA" id="ARBA00005187"/>
    </source>
</evidence>
<dbReference type="InterPro" id="IPR001962">
    <property type="entry name" value="Asn_synthase"/>
</dbReference>
<feature type="binding site" evidence="10">
    <location>
        <begin position="361"/>
        <end position="362"/>
    </location>
    <ligand>
        <name>ATP</name>
        <dbReference type="ChEBI" id="CHEBI:30616"/>
    </ligand>
</feature>
<evidence type="ECO:0000256" key="6">
    <source>
        <dbReference type="ARBA" id="ARBA00022888"/>
    </source>
</evidence>
<organism evidence="14 15">
    <name type="scientific">Paractinoplanes tereljensis</name>
    <dbReference type="NCBI Taxonomy" id="571912"/>
    <lineage>
        <taxon>Bacteria</taxon>
        <taxon>Bacillati</taxon>
        <taxon>Actinomycetota</taxon>
        <taxon>Actinomycetes</taxon>
        <taxon>Micromonosporales</taxon>
        <taxon>Micromonosporaceae</taxon>
        <taxon>Paractinoplanes</taxon>
    </lineage>
</organism>
<dbReference type="InterPro" id="IPR017932">
    <property type="entry name" value="GATase_2_dom"/>
</dbReference>
<keyword evidence="9" id="KW-0028">Amino-acid biosynthesis</keyword>
<proteinExistence type="inferred from homology"/>
<dbReference type="RefSeq" id="WP_203806251.1">
    <property type="nucleotide sequence ID" value="NZ_BOMY01000022.1"/>
</dbReference>
<evidence type="ECO:0000256" key="3">
    <source>
        <dbReference type="ARBA" id="ARBA00012737"/>
    </source>
</evidence>
<dbReference type="PIRSF" id="PIRSF001589">
    <property type="entry name" value="Asn_synthetase_glu-h"/>
    <property type="match status" value="1"/>
</dbReference>
<keyword evidence="6 9" id="KW-0061">Asparagine biosynthesis</keyword>
<dbReference type="NCBIfam" id="TIGR01536">
    <property type="entry name" value="asn_synth_AEB"/>
    <property type="match status" value="1"/>
</dbReference>
<keyword evidence="15" id="KW-1185">Reference proteome</keyword>
<evidence type="ECO:0000256" key="9">
    <source>
        <dbReference type="PIRSR" id="PIRSR001589-1"/>
    </source>
</evidence>
<dbReference type="CDD" id="cd01991">
    <property type="entry name" value="Asn_synthase_B_C"/>
    <property type="match status" value="1"/>
</dbReference>
<dbReference type="GO" id="GO:0005829">
    <property type="term" value="C:cytosol"/>
    <property type="evidence" value="ECO:0007669"/>
    <property type="project" value="TreeGrafter"/>
</dbReference>
<feature type="domain" description="Glutamine amidotransferase type-2" evidence="13">
    <location>
        <begin position="2"/>
        <end position="214"/>
    </location>
</feature>
<comment type="catalytic activity">
    <reaction evidence="8">
        <text>L-aspartate + L-glutamine + ATP + H2O = L-asparagine + L-glutamate + AMP + diphosphate + H(+)</text>
        <dbReference type="Rhea" id="RHEA:12228"/>
        <dbReference type="ChEBI" id="CHEBI:15377"/>
        <dbReference type="ChEBI" id="CHEBI:15378"/>
        <dbReference type="ChEBI" id="CHEBI:29985"/>
        <dbReference type="ChEBI" id="CHEBI:29991"/>
        <dbReference type="ChEBI" id="CHEBI:30616"/>
        <dbReference type="ChEBI" id="CHEBI:33019"/>
        <dbReference type="ChEBI" id="CHEBI:58048"/>
        <dbReference type="ChEBI" id="CHEBI:58359"/>
        <dbReference type="ChEBI" id="CHEBI:456215"/>
        <dbReference type="EC" id="6.3.5.4"/>
    </reaction>
</comment>
<evidence type="ECO:0000259" key="13">
    <source>
        <dbReference type="PROSITE" id="PS51278"/>
    </source>
</evidence>
<dbReference type="PANTHER" id="PTHR43284">
    <property type="entry name" value="ASPARAGINE SYNTHETASE (GLUTAMINE-HYDROLYZING)"/>
    <property type="match status" value="1"/>
</dbReference>
<dbReference type="Pfam" id="PF13537">
    <property type="entry name" value="GATase_7"/>
    <property type="match status" value="1"/>
</dbReference>
<evidence type="ECO:0000256" key="11">
    <source>
        <dbReference type="PIRSR" id="PIRSR001589-3"/>
    </source>
</evidence>
<dbReference type="InterPro" id="IPR051786">
    <property type="entry name" value="ASN_synthetase/amidase"/>
</dbReference>
<keyword evidence="4 10" id="KW-0547">Nucleotide-binding</keyword>
<feature type="binding site" evidence="10">
    <location>
        <position position="103"/>
    </location>
    <ligand>
        <name>L-glutamine</name>
        <dbReference type="ChEBI" id="CHEBI:58359"/>
    </ligand>
</feature>
<dbReference type="PANTHER" id="PTHR43284:SF1">
    <property type="entry name" value="ASPARAGINE SYNTHETASE"/>
    <property type="match status" value="1"/>
</dbReference>
<dbReference type="SUPFAM" id="SSF56235">
    <property type="entry name" value="N-terminal nucleophile aminohydrolases (Ntn hydrolases)"/>
    <property type="match status" value="1"/>
</dbReference>
<sequence>MCGFSVFVSSRAQAGPPDPDTVAEFSRALETMHHRGPDDTRVEYADGMAFGFKRLAIVDRADSAQPLHYQGRWTVVFNGEIYNYRALRAELIGAGAVFTTSGDAEVLAAAFHHWGAAALPRLRGMFAFAAYDHWTGTLHAARDPFGIKPLYILETTDGVFLASERKALQPFSGGELDTDALAHYLTFQYVPEPMTLDREVRRLPPGHRLTWTPSGGLRQERYFRPSLRPLKLQPEVAYQAIQDALRDSVRKHLQADVPVGAFLSSGVDSSAVVALAREVHPDLHVFTAGFAHEGYSEIEIATDTAQQLGVRITPTVVTEDDVIRELPRIIHLLDDPSGDPSLIPLYFLARTASRYVTVALSGEGSDELFGGYTIYREPASLAGIERLPGGMKRGLRGLSHVMPEGMRGRSFLERGTTPIEERYYGNARIFSPEEKASLMRFTAEPHTSITQRLYAETADVDDVASMQYVDLHTWLPGDILHKADRMSMAHSLELRVPFLDQAVYAAAAGLSTELKLPAHSRTTKHALREAMRGIVPESVRSRRKLGFPTPTRIWLKGSIGDWVGGLLADSRAGHLLDLNYALRLLADHRAGLADNSRKVWAVAMFCLWYAVNVDRSINPHAGHVDRTPSAPTLSKERSTA</sequence>
<evidence type="ECO:0000313" key="14">
    <source>
        <dbReference type="EMBL" id="GIF20532.1"/>
    </source>
</evidence>
<dbReference type="InterPro" id="IPR029055">
    <property type="entry name" value="Ntn_hydrolases_N"/>
</dbReference>
<comment type="similarity">
    <text evidence="2">Belongs to the asparagine synthetase family.</text>
</comment>
<evidence type="ECO:0000256" key="4">
    <source>
        <dbReference type="ARBA" id="ARBA00022741"/>
    </source>
</evidence>
<evidence type="ECO:0000256" key="10">
    <source>
        <dbReference type="PIRSR" id="PIRSR001589-2"/>
    </source>
</evidence>
<evidence type="ECO:0000256" key="12">
    <source>
        <dbReference type="SAM" id="MobiDB-lite"/>
    </source>
</evidence>
<dbReference type="CDD" id="cd00712">
    <property type="entry name" value="AsnB"/>
    <property type="match status" value="1"/>
</dbReference>
<comment type="pathway">
    <text evidence="1">Amino-acid biosynthesis; L-asparagine biosynthesis; L-asparagine from L-aspartate (L-Gln route): step 1/1.</text>
</comment>
<dbReference type="Gene3D" id="3.40.50.620">
    <property type="entry name" value="HUPs"/>
    <property type="match status" value="1"/>
</dbReference>
<dbReference type="EC" id="6.3.5.4" evidence="3"/>
<feature type="site" description="Important for beta-aspartyl-AMP intermediate formation" evidence="11">
    <location>
        <position position="363"/>
    </location>
</feature>
<feature type="active site" description="For GATase activity" evidence="9">
    <location>
        <position position="2"/>
    </location>
</feature>
<evidence type="ECO:0000256" key="8">
    <source>
        <dbReference type="ARBA" id="ARBA00048741"/>
    </source>
</evidence>
<feature type="region of interest" description="Disordered" evidence="12">
    <location>
        <begin position="620"/>
        <end position="640"/>
    </location>
</feature>
<gene>
    <name evidence="14" type="primary">asnB_2</name>
    <name evidence="14" type="ORF">Ate02nite_32620</name>
</gene>
<protein>
    <recommendedName>
        <fullName evidence="3">asparagine synthase (glutamine-hydrolyzing)</fullName>
        <ecNumber evidence="3">6.3.5.4</ecNumber>
    </recommendedName>
</protein>
<dbReference type="AlphaFoldDB" id="A0A919NMY5"/>
<dbReference type="GO" id="GO:0004066">
    <property type="term" value="F:asparagine synthase (glutamine-hydrolyzing) activity"/>
    <property type="evidence" value="ECO:0007669"/>
    <property type="project" value="UniProtKB-EC"/>
</dbReference>
<dbReference type="GO" id="GO:0005524">
    <property type="term" value="F:ATP binding"/>
    <property type="evidence" value="ECO:0007669"/>
    <property type="project" value="UniProtKB-KW"/>
</dbReference>
<keyword evidence="7 9" id="KW-0315">Glutamine amidotransferase</keyword>
<evidence type="ECO:0000256" key="7">
    <source>
        <dbReference type="ARBA" id="ARBA00022962"/>
    </source>
</evidence>
<reference evidence="14" key="1">
    <citation type="submission" date="2021-01" db="EMBL/GenBank/DDBJ databases">
        <title>Whole genome shotgun sequence of Actinoplanes tereljensis NBRC 105297.</title>
        <authorList>
            <person name="Komaki H."/>
            <person name="Tamura T."/>
        </authorList>
    </citation>
    <scope>NUCLEOTIDE SEQUENCE</scope>
    <source>
        <strain evidence="14">NBRC 105297</strain>
    </source>
</reference>
<dbReference type="Pfam" id="PF00733">
    <property type="entry name" value="Asn_synthase"/>
    <property type="match status" value="1"/>
</dbReference>
<dbReference type="Gene3D" id="3.60.20.10">
    <property type="entry name" value="Glutamine Phosphoribosylpyrophosphate, subunit 1, domain 1"/>
    <property type="match status" value="1"/>
</dbReference>
<dbReference type="SUPFAM" id="SSF52402">
    <property type="entry name" value="Adenine nucleotide alpha hydrolases-like"/>
    <property type="match status" value="1"/>
</dbReference>
<dbReference type="InterPro" id="IPR006426">
    <property type="entry name" value="Asn_synth_AEB"/>
</dbReference>
<dbReference type="EMBL" id="BOMY01000022">
    <property type="protein sequence ID" value="GIF20532.1"/>
    <property type="molecule type" value="Genomic_DNA"/>
</dbReference>
<dbReference type="GO" id="GO:0006529">
    <property type="term" value="P:asparagine biosynthetic process"/>
    <property type="evidence" value="ECO:0007669"/>
    <property type="project" value="UniProtKB-KW"/>
</dbReference>
<accession>A0A919NMY5</accession>
<name>A0A919NMY5_9ACTN</name>
<evidence type="ECO:0000256" key="2">
    <source>
        <dbReference type="ARBA" id="ARBA00005752"/>
    </source>
</evidence>
<keyword evidence="5 10" id="KW-0067">ATP-binding</keyword>
<dbReference type="InterPro" id="IPR033738">
    <property type="entry name" value="AsnB_N"/>
</dbReference>
<dbReference type="PROSITE" id="PS51278">
    <property type="entry name" value="GATASE_TYPE_2"/>
    <property type="match status" value="1"/>
</dbReference>
<dbReference type="Proteomes" id="UP000623608">
    <property type="component" value="Unassembled WGS sequence"/>
</dbReference>
<evidence type="ECO:0000256" key="5">
    <source>
        <dbReference type="ARBA" id="ARBA00022840"/>
    </source>
</evidence>